<evidence type="ECO:0000313" key="1">
    <source>
        <dbReference type="EMBL" id="PSK39759.1"/>
    </source>
</evidence>
<dbReference type="GeneID" id="36564954"/>
<reference evidence="1 2" key="1">
    <citation type="submission" date="2018-03" db="EMBL/GenBank/DDBJ databases">
        <title>Candida pseudohaemulonii genome assembly and annotation.</title>
        <authorList>
            <person name="Munoz J.F."/>
            <person name="Gade L.G."/>
            <person name="Chow N.A."/>
            <person name="Litvintseva A.P."/>
            <person name="Loparev V.N."/>
            <person name="Cuomo C.A."/>
        </authorList>
    </citation>
    <scope>NUCLEOTIDE SEQUENCE [LARGE SCALE GENOMIC DNA]</scope>
    <source>
        <strain evidence="1 2">B12108</strain>
    </source>
</reference>
<dbReference type="Gene3D" id="3.40.50.1820">
    <property type="entry name" value="alpha/beta hydrolase"/>
    <property type="match status" value="1"/>
</dbReference>
<organism evidence="1 2">
    <name type="scientific">Candidozyma pseudohaemuli</name>
    <dbReference type="NCBI Taxonomy" id="418784"/>
    <lineage>
        <taxon>Eukaryota</taxon>
        <taxon>Fungi</taxon>
        <taxon>Dikarya</taxon>
        <taxon>Ascomycota</taxon>
        <taxon>Saccharomycotina</taxon>
        <taxon>Pichiomycetes</taxon>
        <taxon>Metschnikowiaceae</taxon>
        <taxon>Candidozyma</taxon>
    </lineage>
</organism>
<dbReference type="InterPro" id="IPR026893">
    <property type="entry name" value="Tyr/Ser_Pase_IphP-type"/>
</dbReference>
<name>A0A2P7YUX7_9ASCO</name>
<accession>A0A2P7YUX7</accession>
<keyword evidence="2" id="KW-1185">Reference proteome</keyword>
<dbReference type="PANTHER" id="PTHR31126">
    <property type="entry name" value="TYROSINE-PROTEIN PHOSPHATASE"/>
    <property type="match status" value="1"/>
</dbReference>
<dbReference type="VEuPathDB" id="FungiDB:C7M61_001564"/>
<dbReference type="Gene3D" id="3.90.190.10">
    <property type="entry name" value="Protein tyrosine phosphatase superfamily"/>
    <property type="match status" value="1"/>
</dbReference>
<evidence type="ECO:0008006" key="3">
    <source>
        <dbReference type="Google" id="ProtNLM"/>
    </source>
</evidence>
<dbReference type="STRING" id="418784.A0A2P7YUX7"/>
<comment type="caution">
    <text evidence="1">The sequence shown here is derived from an EMBL/GenBank/DDBJ whole genome shotgun (WGS) entry which is preliminary data.</text>
</comment>
<dbReference type="RefSeq" id="XP_024714849.1">
    <property type="nucleotide sequence ID" value="XM_024856969.1"/>
</dbReference>
<dbReference type="InterPro" id="IPR029058">
    <property type="entry name" value="AB_hydrolase_fold"/>
</dbReference>
<dbReference type="EMBL" id="PYFQ01000002">
    <property type="protein sequence ID" value="PSK39759.1"/>
    <property type="molecule type" value="Genomic_DNA"/>
</dbReference>
<protein>
    <recommendedName>
        <fullName evidence="3">Tyrosine specific protein phosphatases domain-containing protein</fullName>
    </recommendedName>
</protein>
<dbReference type="Pfam" id="PF13350">
    <property type="entry name" value="Y_phosphatase3"/>
    <property type="match status" value="1"/>
</dbReference>
<dbReference type="PANTHER" id="PTHR31126:SF1">
    <property type="entry name" value="TYROSINE SPECIFIC PROTEIN PHOSPHATASES DOMAIN-CONTAINING PROTEIN"/>
    <property type="match status" value="1"/>
</dbReference>
<sequence>MAPQLGYEPVDAKDVPPPREIEVSVPGGISATIAVPHGVDSDDPRWATPTKRMVLILHGQMGHRDYCYQKILAHKLAAYRGMYSLRIDFRGCGALDDCADPKLGRVVESDLEDITRCMEFITNASLNPLGVSFVPLAIVAHSRGAVVMYLWALQQEALLKNGDPERKAFNVPNLVSCSTRYNSLTMFEKEGVIDDDFESLEMRCLRHGKVQLVEVPRHELNSLIDTDLTCVKDLPANWSVLSVYGMEDEVVSANDGAQFSNLLSRCRYSHHLELIENADHMFMGIHHIDSEEDQEDYNPQGWPVASNKLVNYRHHAAAAILHWLKPENELLRFLYANASIQSVPRWKSADGLYNFRDIGGWRLIRPTFSKSLRVGLSISVRSNYIYRSSGINSITDGGADALQKMGVKTVFDLRSPQEAAGDLDPGYLTHAGINVVKSPIFDLELVAPEKLAKKLVSSSQSKNKSEHIYKEILREGIPLLRTIFTYIKDHPLEPFLLSCSNGQDLTGVVIMLILSLCGVEKHIIAHEQGLSVIGTQMRRQVAQNKLVERVFTNGASVNEENIAVSMFRTLDTLEEDYGGIEGYMGTQLGFDESEVKAIYNNLVTPQSKGQISFPVSKM</sequence>
<dbReference type="AlphaFoldDB" id="A0A2P7YUX7"/>
<dbReference type="SUPFAM" id="SSF53474">
    <property type="entry name" value="alpha/beta-Hydrolases"/>
    <property type="match status" value="1"/>
</dbReference>
<evidence type="ECO:0000313" key="2">
    <source>
        <dbReference type="Proteomes" id="UP000241107"/>
    </source>
</evidence>
<dbReference type="InterPro" id="IPR029021">
    <property type="entry name" value="Prot-tyrosine_phosphatase-like"/>
</dbReference>
<dbReference type="SUPFAM" id="SSF52799">
    <property type="entry name" value="(Phosphotyrosine protein) phosphatases II"/>
    <property type="match status" value="1"/>
</dbReference>
<proteinExistence type="predicted"/>
<gene>
    <name evidence="1" type="ORF">C7M61_001564</name>
</gene>
<dbReference type="GO" id="GO:0004721">
    <property type="term" value="F:phosphoprotein phosphatase activity"/>
    <property type="evidence" value="ECO:0007669"/>
    <property type="project" value="InterPro"/>
</dbReference>
<dbReference type="Proteomes" id="UP000241107">
    <property type="component" value="Unassembled WGS sequence"/>
</dbReference>
<dbReference type="OrthoDB" id="449382at2759"/>